<dbReference type="EMBL" id="JAUSZI010000002">
    <property type="protein sequence ID" value="MDQ1024744.1"/>
    <property type="molecule type" value="Genomic_DNA"/>
</dbReference>
<proteinExistence type="predicted"/>
<protein>
    <submittedName>
        <fullName evidence="1">Uncharacterized protein</fullName>
    </submittedName>
</protein>
<gene>
    <name evidence="1" type="ORF">QF035_002326</name>
</gene>
<accession>A0ABU0SQF0</accession>
<evidence type="ECO:0000313" key="2">
    <source>
        <dbReference type="Proteomes" id="UP001230328"/>
    </source>
</evidence>
<reference evidence="1 2" key="1">
    <citation type="submission" date="2023-07" db="EMBL/GenBank/DDBJ databases">
        <title>Comparative genomics of wheat-associated soil bacteria to identify genetic determinants of phenazine resistance.</title>
        <authorList>
            <person name="Mouncey N."/>
        </authorList>
    </citation>
    <scope>NUCLEOTIDE SEQUENCE [LARGE SCALE GENOMIC DNA]</scope>
    <source>
        <strain evidence="1 2">V2I4</strain>
    </source>
</reference>
<sequence>MSGMRNRAVTTGTLETPIHLKPLPDSDRVLRRISSMSNSELHELCERSYLHTNGFAKIVLNNFPDGSALRLHVWMDAEAGDEGHVHSHRWSFRSAILCGELEQCLYRIEDGGTFGRYQYSSQHHGKSYTLQHTGYATPVLTAQFVMLDGFSYLLRPGAFHTIKANSPMTASLVLTGPPETEENTVVAEGEPTLERHSSALTVGELSKITKELSRIACP</sequence>
<dbReference type="RefSeq" id="WP_307520031.1">
    <property type="nucleotide sequence ID" value="NZ_JAUSZI010000002.1"/>
</dbReference>
<evidence type="ECO:0000313" key="1">
    <source>
        <dbReference type="EMBL" id="MDQ1024744.1"/>
    </source>
</evidence>
<keyword evidence="2" id="KW-1185">Reference proteome</keyword>
<organism evidence="1 2">
    <name type="scientific">Streptomyces umbrinus</name>
    <dbReference type="NCBI Taxonomy" id="67370"/>
    <lineage>
        <taxon>Bacteria</taxon>
        <taxon>Bacillati</taxon>
        <taxon>Actinomycetota</taxon>
        <taxon>Actinomycetes</taxon>
        <taxon>Kitasatosporales</taxon>
        <taxon>Streptomycetaceae</taxon>
        <taxon>Streptomyces</taxon>
        <taxon>Streptomyces phaeochromogenes group</taxon>
    </lineage>
</organism>
<name>A0ABU0SQF0_9ACTN</name>
<dbReference type="Proteomes" id="UP001230328">
    <property type="component" value="Unassembled WGS sequence"/>
</dbReference>
<comment type="caution">
    <text evidence="1">The sequence shown here is derived from an EMBL/GenBank/DDBJ whole genome shotgun (WGS) entry which is preliminary data.</text>
</comment>